<dbReference type="AlphaFoldDB" id="W4RTA9"/>
<comment type="caution">
    <text evidence="1">The sequence shown here is derived from an EMBL/GenBank/DDBJ whole genome shotgun (WGS) entry which is preliminary data.</text>
</comment>
<reference evidence="1 2" key="1">
    <citation type="submission" date="2013-12" db="EMBL/GenBank/DDBJ databases">
        <title>NBRP : Genome information of microbial organism related human and environment.</title>
        <authorList>
            <person name="Hattori M."/>
            <person name="Oshima K."/>
            <person name="Inaba H."/>
            <person name="Suda W."/>
            <person name="Sakamoto M."/>
            <person name="Iino T."/>
            <person name="Kitahara M."/>
            <person name="Oshida Y."/>
            <person name="Iida T."/>
            <person name="Kudo T."/>
            <person name="Itoh T."/>
            <person name="Ahmed I."/>
            <person name="Ohkuma M."/>
        </authorList>
    </citation>
    <scope>NUCLEOTIDE SEQUENCE [LARGE SCALE GENOMIC DNA]</scope>
    <source>
        <strain evidence="1 2">JCM 21738</strain>
    </source>
</reference>
<dbReference type="EMBL" id="BAUW01000073">
    <property type="protein sequence ID" value="GAE47342.1"/>
    <property type="molecule type" value="Genomic_DNA"/>
</dbReference>
<evidence type="ECO:0000313" key="1">
    <source>
        <dbReference type="EMBL" id="GAE47342.1"/>
    </source>
</evidence>
<evidence type="ECO:0000313" key="2">
    <source>
        <dbReference type="Proteomes" id="UP000018949"/>
    </source>
</evidence>
<name>W4RTA9_9BACI</name>
<organism evidence="1 2">
    <name type="scientific">Mesobacillus boroniphilus JCM 21738</name>
    <dbReference type="NCBI Taxonomy" id="1294265"/>
    <lineage>
        <taxon>Bacteria</taxon>
        <taxon>Bacillati</taxon>
        <taxon>Bacillota</taxon>
        <taxon>Bacilli</taxon>
        <taxon>Bacillales</taxon>
        <taxon>Bacillaceae</taxon>
        <taxon>Mesobacillus</taxon>
    </lineage>
</organism>
<keyword evidence="2" id="KW-1185">Reference proteome</keyword>
<gene>
    <name evidence="1" type="ORF">JCM21738_4314</name>
</gene>
<accession>W4RTA9</accession>
<dbReference type="Proteomes" id="UP000018949">
    <property type="component" value="Unassembled WGS sequence"/>
</dbReference>
<protein>
    <submittedName>
        <fullName evidence="1">Uncharacterized protein</fullName>
    </submittedName>
</protein>
<sequence>MRLNARQTERAFLRKLKKASGAFTTATGAMNRIEEVTQTSYIISKYPNHLFLE</sequence>
<proteinExistence type="predicted"/>